<dbReference type="EMBL" id="JBDFQZ010000008">
    <property type="protein sequence ID" value="KAK9698278.1"/>
    <property type="molecule type" value="Genomic_DNA"/>
</dbReference>
<dbReference type="Gene3D" id="1.10.510.10">
    <property type="entry name" value="Transferase(Phosphotransferase) domain 1"/>
    <property type="match status" value="1"/>
</dbReference>
<dbReference type="InterPro" id="IPR045307">
    <property type="entry name" value="ADCK1_dom"/>
</dbReference>
<comment type="similarity">
    <text evidence="1">Belongs to the protein kinase superfamily. ADCK protein kinase family.</text>
</comment>
<reference evidence="4" key="1">
    <citation type="submission" date="2024-03" db="EMBL/GenBank/DDBJ databases">
        <title>WGS assembly of Saponaria officinalis var. Norfolk2.</title>
        <authorList>
            <person name="Jenkins J."/>
            <person name="Shu S."/>
            <person name="Grimwood J."/>
            <person name="Barry K."/>
            <person name="Goodstein D."/>
            <person name="Schmutz J."/>
            <person name="Leebens-Mack J."/>
            <person name="Osbourn A."/>
        </authorList>
    </citation>
    <scope>NUCLEOTIDE SEQUENCE [LARGE SCALE GENOMIC DNA]</scope>
    <source>
        <strain evidence="4">JIC</strain>
    </source>
</reference>
<sequence>MSKFAAFKFTAKSSLLLLTATGVSALAFSGELPAALSDDIKAPFSAAARSSYAIFTIASTVVDYKFSLRGVNSDSDVYRRTISEVHLRSAKKILQLCEVNKGFYVKAGQFAASLRQIPTEYMTTLSVLQDQAVPCDFNKIKEVICRNLGLEWADIFLSFDEQPIAAASIAQVHHAVLKSHEEVAVKVQYPGLERLMKLDMTTMFIVSEFVAWLFPEYRFGWILSGFKESISAELDFMQEARNSERTADNFMSNKNVKIPSVFWDLTTRQVLTMQFCSGHKVDDLKSLEKSGIDANKVAKALVEVFAEMIFVHGFVHGDPHPGNILVSLNGQKGFTLVLLDHGIYKELEEGFRNKYCLLWKAMMLQNVDEIQQVAESFGISGYARYLPLIFTGRLINSKTTLRKQMTVEERKNIKQELKALTMEDISSFMESLPPDLLTILRTDGILRSILSKLGASPSVRLLTYAKYAIHGLSTKYDSKSGSMLDFLVSRIRSKLSYLQLKCLLCVVGLLAWIDDVKLLYTKSLRSLLVAARYLKFSDASL</sequence>
<accession>A0AAW1J5Z0</accession>
<organism evidence="4 5">
    <name type="scientific">Saponaria officinalis</name>
    <name type="common">Common soapwort</name>
    <name type="synonym">Lychnis saponaria</name>
    <dbReference type="NCBI Taxonomy" id="3572"/>
    <lineage>
        <taxon>Eukaryota</taxon>
        <taxon>Viridiplantae</taxon>
        <taxon>Streptophyta</taxon>
        <taxon>Embryophyta</taxon>
        <taxon>Tracheophyta</taxon>
        <taxon>Spermatophyta</taxon>
        <taxon>Magnoliopsida</taxon>
        <taxon>eudicotyledons</taxon>
        <taxon>Gunneridae</taxon>
        <taxon>Pentapetalae</taxon>
        <taxon>Caryophyllales</taxon>
        <taxon>Caryophyllaceae</taxon>
        <taxon>Caryophylleae</taxon>
        <taxon>Saponaria</taxon>
    </lineage>
</organism>
<dbReference type="AlphaFoldDB" id="A0AAW1J5Z0"/>
<dbReference type="InterPro" id="IPR004147">
    <property type="entry name" value="ABC1_dom"/>
</dbReference>
<evidence type="ECO:0000313" key="4">
    <source>
        <dbReference type="EMBL" id="KAK9698278.1"/>
    </source>
</evidence>
<dbReference type="Pfam" id="PF03109">
    <property type="entry name" value="ABC1"/>
    <property type="match status" value="1"/>
</dbReference>
<dbReference type="InterPro" id="IPR011009">
    <property type="entry name" value="Kinase-like_dom_sf"/>
</dbReference>
<dbReference type="PANTHER" id="PTHR43173:SF28">
    <property type="entry name" value="AARF DOMAIN CONTAINING KINASE 5"/>
    <property type="match status" value="1"/>
</dbReference>
<dbReference type="InterPro" id="IPR051130">
    <property type="entry name" value="Mito_struct-func_regulator"/>
</dbReference>
<dbReference type="Proteomes" id="UP001443914">
    <property type="component" value="Unassembled WGS sequence"/>
</dbReference>
<keyword evidence="2" id="KW-0732">Signal</keyword>
<evidence type="ECO:0000313" key="5">
    <source>
        <dbReference type="Proteomes" id="UP001443914"/>
    </source>
</evidence>
<protein>
    <recommendedName>
        <fullName evidence="3">ABC1 atypical kinase-like domain-containing protein</fullName>
    </recommendedName>
</protein>
<gene>
    <name evidence="4" type="ORF">RND81_08G093000</name>
</gene>
<evidence type="ECO:0000259" key="3">
    <source>
        <dbReference type="Pfam" id="PF03109"/>
    </source>
</evidence>
<dbReference type="SUPFAM" id="SSF56112">
    <property type="entry name" value="Protein kinase-like (PK-like)"/>
    <property type="match status" value="1"/>
</dbReference>
<evidence type="ECO:0000256" key="1">
    <source>
        <dbReference type="ARBA" id="ARBA00009670"/>
    </source>
</evidence>
<evidence type="ECO:0000256" key="2">
    <source>
        <dbReference type="SAM" id="SignalP"/>
    </source>
</evidence>
<proteinExistence type="inferred from homology"/>
<keyword evidence="5" id="KW-1185">Reference proteome</keyword>
<dbReference type="PANTHER" id="PTHR43173">
    <property type="entry name" value="ABC1 FAMILY PROTEIN"/>
    <property type="match status" value="1"/>
</dbReference>
<feature type="chain" id="PRO_5043766202" description="ABC1 atypical kinase-like domain-containing protein" evidence="2">
    <location>
        <begin position="26"/>
        <end position="541"/>
    </location>
</feature>
<feature type="signal peptide" evidence="2">
    <location>
        <begin position="1"/>
        <end position="25"/>
    </location>
</feature>
<name>A0AAW1J5Z0_SAPOF</name>
<comment type="caution">
    <text evidence="4">The sequence shown here is derived from an EMBL/GenBank/DDBJ whole genome shotgun (WGS) entry which is preliminary data.</text>
</comment>
<dbReference type="CDD" id="cd13969">
    <property type="entry name" value="ADCK1-like"/>
    <property type="match status" value="1"/>
</dbReference>
<feature type="domain" description="ABC1 atypical kinase-like" evidence="3">
    <location>
        <begin position="128"/>
        <end position="373"/>
    </location>
</feature>